<keyword evidence="2" id="KW-0813">Transport</keyword>
<feature type="signal peptide" evidence="4">
    <location>
        <begin position="1"/>
        <end position="32"/>
    </location>
</feature>
<gene>
    <name evidence="5" type="ORF">GCM10025881_20810</name>
</gene>
<dbReference type="CDD" id="cd14748">
    <property type="entry name" value="PBP2_UgpB"/>
    <property type="match status" value="1"/>
</dbReference>
<comment type="caution">
    <text evidence="5">The sequence shown here is derived from an EMBL/GenBank/DDBJ whole genome shotgun (WGS) entry which is preliminary data.</text>
</comment>
<keyword evidence="3 4" id="KW-0732">Signal</keyword>
<sequence length="430" mass="46865">MHNEVRRKMKRSVTAKLFTALALFSAVSLTLAGCSGGGGGSSKLDKSAPVTLTWWTGQTQTAEKTLESLAKEFHTDHPNVTIQISSGAPTTTDLLQKISAAFVSGDTPDISYTYGYWGGTLAASGHMLDITKQVSAPDVHWDAFPVSARKIAAPAGKVIGMPSIVDVVSLMYNKALFDKAGLAYPTDDWTWDDFRQAAKKLTDKSTQTFGTAFPVDPGDAAYRFFPQFWQRGGTLLNADQTKSQLNSAAGVGTLDFMNSLAVKDKSVYLDQTGSKFEPLFVAGRIGMIMDGPWLLSDLKTGHTDYGVVNLPGVDGKHTTISGPDIWALFDNHDANRAYWSYQLIKWLTDPAQDARYSLALGNLPLRPSQENDLPEFKKAVDTYPGFQSMAANLSNVQQALPPSAHSRISPTRSGRRCRMRCRARGPARRT</sequence>
<evidence type="ECO:0000256" key="3">
    <source>
        <dbReference type="ARBA" id="ARBA00022729"/>
    </source>
</evidence>
<dbReference type="SUPFAM" id="SSF53850">
    <property type="entry name" value="Periplasmic binding protein-like II"/>
    <property type="match status" value="1"/>
</dbReference>
<organism evidence="5 6">
    <name type="scientific">Pseudolysinimonas kribbensis</name>
    <dbReference type="NCBI Taxonomy" id="433641"/>
    <lineage>
        <taxon>Bacteria</taxon>
        <taxon>Bacillati</taxon>
        <taxon>Actinomycetota</taxon>
        <taxon>Actinomycetes</taxon>
        <taxon>Micrococcales</taxon>
        <taxon>Microbacteriaceae</taxon>
        <taxon>Pseudolysinimonas</taxon>
    </lineage>
</organism>
<protein>
    <submittedName>
        <fullName evidence="5">ABC transporter substrate-binding protein</fullName>
    </submittedName>
</protein>
<evidence type="ECO:0000313" key="5">
    <source>
        <dbReference type="EMBL" id="GMA95257.1"/>
    </source>
</evidence>
<evidence type="ECO:0000256" key="1">
    <source>
        <dbReference type="ARBA" id="ARBA00008520"/>
    </source>
</evidence>
<reference evidence="6" key="1">
    <citation type="journal article" date="2019" name="Int. J. Syst. Evol. Microbiol.">
        <title>The Global Catalogue of Microorganisms (GCM) 10K type strain sequencing project: providing services to taxonomists for standard genome sequencing and annotation.</title>
        <authorList>
            <consortium name="The Broad Institute Genomics Platform"/>
            <consortium name="The Broad Institute Genome Sequencing Center for Infectious Disease"/>
            <person name="Wu L."/>
            <person name="Ma J."/>
        </authorList>
    </citation>
    <scope>NUCLEOTIDE SEQUENCE [LARGE SCALE GENOMIC DNA]</scope>
    <source>
        <strain evidence="6">NBRC 108894</strain>
    </source>
</reference>
<keyword evidence="6" id="KW-1185">Reference proteome</keyword>
<evidence type="ECO:0000256" key="2">
    <source>
        <dbReference type="ARBA" id="ARBA00022448"/>
    </source>
</evidence>
<comment type="similarity">
    <text evidence="1">Belongs to the bacterial solute-binding protein 1 family.</text>
</comment>
<dbReference type="EMBL" id="BSVB01000001">
    <property type="protein sequence ID" value="GMA95257.1"/>
    <property type="molecule type" value="Genomic_DNA"/>
</dbReference>
<dbReference type="PROSITE" id="PS51257">
    <property type="entry name" value="PROKAR_LIPOPROTEIN"/>
    <property type="match status" value="1"/>
</dbReference>
<dbReference type="Pfam" id="PF13416">
    <property type="entry name" value="SBP_bac_8"/>
    <property type="match status" value="1"/>
</dbReference>
<evidence type="ECO:0000256" key="4">
    <source>
        <dbReference type="SAM" id="SignalP"/>
    </source>
</evidence>
<dbReference type="PANTHER" id="PTHR30061">
    <property type="entry name" value="MALTOSE-BINDING PERIPLASMIC PROTEIN"/>
    <property type="match status" value="1"/>
</dbReference>
<evidence type="ECO:0000313" key="6">
    <source>
        <dbReference type="Proteomes" id="UP001157034"/>
    </source>
</evidence>
<dbReference type="PANTHER" id="PTHR30061:SF50">
    <property type="entry name" value="MALTOSE_MALTODEXTRIN-BINDING PERIPLASMIC PROTEIN"/>
    <property type="match status" value="1"/>
</dbReference>
<dbReference type="Proteomes" id="UP001157034">
    <property type="component" value="Unassembled WGS sequence"/>
</dbReference>
<accession>A0ABQ6K5K3</accession>
<name>A0ABQ6K5K3_9MICO</name>
<feature type="chain" id="PRO_5047087169" evidence="4">
    <location>
        <begin position="33"/>
        <end position="430"/>
    </location>
</feature>
<proteinExistence type="inferred from homology"/>
<dbReference type="Gene3D" id="3.40.190.10">
    <property type="entry name" value="Periplasmic binding protein-like II"/>
    <property type="match status" value="1"/>
</dbReference>
<dbReference type="InterPro" id="IPR006059">
    <property type="entry name" value="SBP"/>
</dbReference>